<evidence type="ECO:0000313" key="2">
    <source>
        <dbReference type="Proteomes" id="UP001308179"/>
    </source>
</evidence>
<dbReference type="PANTHER" id="PTHR42085:SF1">
    <property type="entry name" value="F-BOX DOMAIN-CONTAINING PROTEIN"/>
    <property type="match status" value="1"/>
</dbReference>
<comment type="caution">
    <text evidence="1">The sequence shown here is derived from an EMBL/GenBank/DDBJ whole genome shotgun (WGS) entry which is preliminary data.</text>
</comment>
<dbReference type="EMBL" id="JAVRRR010000298">
    <property type="protein sequence ID" value="KAK5143600.1"/>
    <property type="molecule type" value="Genomic_DNA"/>
</dbReference>
<proteinExistence type="predicted"/>
<sequence>MPFRLLDLPPELWSHICALVLASDYPSTLYLHEDTHPRTLQALSQQPPLLRTCTALRAESVQLWYANTVFLLIEANKSSPNWRLWLESLTPHSRRYMRKVFITSTHQDLVAHVLKNELLPRGCELSFAESLGHDSFRLCDFTYRVALPVCEEPGPSVNAVQQPHSDCGEKGRVGRSTHMTALCTPYDSRELCWNFTLEGTAQASEQKGDERYFSLAVSLVGQSRTHGFSSAYEAVMSAINDQRE</sequence>
<organism evidence="1 2">
    <name type="scientific">Rachicladosporium monterosium</name>
    <dbReference type="NCBI Taxonomy" id="1507873"/>
    <lineage>
        <taxon>Eukaryota</taxon>
        <taxon>Fungi</taxon>
        <taxon>Dikarya</taxon>
        <taxon>Ascomycota</taxon>
        <taxon>Pezizomycotina</taxon>
        <taxon>Dothideomycetes</taxon>
        <taxon>Dothideomycetidae</taxon>
        <taxon>Cladosporiales</taxon>
        <taxon>Cladosporiaceae</taxon>
        <taxon>Rachicladosporium</taxon>
    </lineage>
</organism>
<dbReference type="InterPro" id="IPR038883">
    <property type="entry name" value="AN11006-like"/>
</dbReference>
<reference evidence="1 2" key="1">
    <citation type="submission" date="2023-08" db="EMBL/GenBank/DDBJ databases">
        <title>Black Yeasts Isolated from many extreme environments.</title>
        <authorList>
            <person name="Coleine C."/>
            <person name="Stajich J.E."/>
            <person name="Selbmann L."/>
        </authorList>
    </citation>
    <scope>NUCLEOTIDE SEQUENCE [LARGE SCALE GENOMIC DNA]</scope>
    <source>
        <strain evidence="1 2">CCFEE 5386</strain>
    </source>
</reference>
<protein>
    <recommendedName>
        <fullName evidence="3">F-box domain-containing protein</fullName>
    </recommendedName>
</protein>
<accession>A0ABR0L558</accession>
<keyword evidence="2" id="KW-1185">Reference proteome</keyword>
<gene>
    <name evidence="1" type="ORF">LTR32_004302</name>
</gene>
<dbReference type="Proteomes" id="UP001308179">
    <property type="component" value="Unassembled WGS sequence"/>
</dbReference>
<evidence type="ECO:0000313" key="1">
    <source>
        <dbReference type="EMBL" id="KAK5143600.1"/>
    </source>
</evidence>
<name>A0ABR0L558_9PEZI</name>
<evidence type="ECO:0008006" key="3">
    <source>
        <dbReference type="Google" id="ProtNLM"/>
    </source>
</evidence>
<dbReference type="PANTHER" id="PTHR42085">
    <property type="entry name" value="F-BOX DOMAIN-CONTAINING PROTEIN"/>
    <property type="match status" value="1"/>
</dbReference>